<organism evidence="12 13">
    <name type="scientific">Butyricicoccus faecihominis</name>
    <dbReference type="NCBI Taxonomy" id="1712515"/>
    <lineage>
        <taxon>Bacteria</taxon>
        <taxon>Bacillati</taxon>
        <taxon>Bacillota</taxon>
        <taxon>Clostridia</taxon>
        <taxon>Eubacteriales</taxon>
        <taxon>Butyricicoccaceae</taxon>
        <taxon>Butyricicoccus</taxon>
    </lineage>
</organism>
<dbReference type="NCBIfam" id="TIGR01312">
    <property type="entry name" value="XylB"/>
    <property type="match status" value="1"/>
</dbReference>
<keyword evidence="6 9" id="KW-0067">ATP-binding</keyword>
<keyword evidence="4 9" id="KW-0547">Nucleotide-binding</keyword>
<evidence type="ECO:0000256" key="9">
    <source>
        <dbReference type="RuleBase" id="RU364073"/>
    </source>
</evidence>
<dbReference type="Pfam" id="PF00370">
    <property type="entry name" value="FGGY_N"/>
    <property type="match status" value="1"/>
</dbReference>
<evidence type="ECO:0000256" key="8">
    <source>
        <dbReference type="RuleBase" id="RU003733"/>
    </source>
</evidence>
<evidence type="ECO:0000256" key="4">
    <source>
        <dbReference type="ARBA" id="ARBA00022741"/>
    </source>
</evidence>
<dbReference type="Pfam" id="PF02782">
    <property type="entry name" value="FGGY_C"/>
    <property type="match status" value="1"/>
</dbReference>
<dbReference type="EC" id="2.7.1.17" evidence="9"/>
<dbReference type="EMBL" id="BLYJ01000026">
    <property type="protein sequence ID" value="GFO88807.1"/>
    <property type="molecule type" value="Genomic_DNA"/>
</dbReference>
<dbReference type="SUPFAM" id="SSF53067">
    <property type="entry name" value="Actin-like ATPase domain"/>
    <property type="match status" value="2"/>
</dbReference>
<evidence type="ECO:0000256" key="6">
    <source>
        <dbReference type="ARBA" id="ARBA00022840"/>
    </source>
</evidence>
<dbReference type="PANTHER" id="PTHR43095">
    <property type="entry name" value="SUGAR KINASE"/>
    <property type="match status" value="1"/>
</dbReference>
<dbReference type="InterPro" id="IPR006000">
    <property type="entry name" value="Xylulokinase"/>
</dbReference>
<evidence type="ECO:0000256" key="2">
    <source>
        <dbReference type="ARBA" id="ARBA00022629"/>
    </source>
</evidence>
<evidence type="ECO:0000256" key="3">
    <source>
        <dbReference type="ARBA" id="ARBA00022679"/>
    </source>
</evidence>
<dbReference type="InterPro" id="IPR000577">
    <property type="entry name" value="Carb_kinase_FGGY"/>
</dbReference>
<comment type="caution">
    <text evidence="12">The sequence shown here is derived from an EMBL/GenBank/DDBJ whole genome shotgun (WGS) entry which is preliminary data.</text>
</comment>
<dbReference type="InterPro" id="IPR018484">
    <property type="entry name" value="FGGY_N"/>
</dbReference>
<sequence>MGTYLIAHDLGTSGDKATLFSVDGAMLGSTIQSYPANYFNETWVEQNADDWWQAVCDTTKQLIEQTGICAKDIAAVSFSGQMMGCLCLDKEGEPLRPSIIWADQRATEERAKLEAEISQRDFYHITGHRNTPSYGMQKLMWVREHQPDIYRKTAVVVNAKDYIVYKLTGKIYTDPSDANSMACFDLKQCNWSQELISISGIDREKLPDIVPSTHLVGGVTKSAATLTGLYEGTPVVMGGGDGVVANVGCGSIEPGKTYCCLGTSAWITTTTTAPVYDEQMRTVTWAHAVPGLYAPNGTMQYAGGSYSWLKNTICTQESHQAEATKKSPFYYMDQQIGQSPIGSNGVIFLPYLLGERAPRWDPDVRGSWLGIKPENTRGDMLRSVLEGVTMNLSICLDILRQKVPIQEVTVIGGGAKGAVWQQMMADIWNVKVRIPKQLDEAGSMGAAVLAGVGAGVYQDVSAIHQYLAFQGEREPDPQSVQKYLEYKEQFEAFYQALAPVYHQLANVKRG</sequence>
<gene>
    <name evidence="9" type="primary">xylB</name>
    <name evidence="12" type="ORF">BUFA31_19710</name>
</gene>
<accession>A0ABQ1E1K8</accession>
<reference evidence="12 13" key="1">
    <citation type="submission" date="2020-06" db="EMBL/GenBank/DDBJ databases">
        <title>Characterization of fructooligosaccharide metabolism and fructooligosaccharide-degrading enzymes in human commensal butyrate producers.</title>
        <authorList>
            <person name="Tanno H."/>
            <person name="Fujii T."/>
            <person name="Hirano K."/>
            <person name="Maeno S."/>
            <person name="Tonozuka T."/>
            <person name="Sakamoto M."/>
            <person name="Ohkuma M."/>
            <person name="Tochio T."/>
            <person name="Endo A."/>
        </authorList>
    </citation>
    <scope>NUCLEOTIDE SEQUENCE [LARGE SCALE GENOMIC DNA]</scope>
    <source>
        <strain evidence="12 13">JCM 31056</strain>
    </source>
</reference>
<dbReference type="InterPro" id="IPR043129">
    <property type="entry name" value="ATPase_NBD"/>
</dbReference>
<evidence type="ECO:0000256" key="7">
    <source>
        <dbReference type="ARBA" id="ARBA00023277"/>
    </source>
</evidence>
<keyword evidence="2 9" id="KW-0859">Xylose metabolism</keyword>
<keyword evidence="3 8" id="KW-0808">Transferase</keyword>
<feature type="domain" description="Carbohydrate kinase FGGY N-terminal" evidence="10">
    <location>
        <begin position="4"/>
        <end position="248"/>
    </location>
</feature>
<name>A0ABQ1E1K8_9FIRM</name>
<keyword evidence="13" id="KW-1185">Reference proteome</keyword>
<proteinExistence type="inferred from homology"/>
<evidence type="ECO:0000256" key="5">
    <source>
        <dbReference type="ARBA" id="ARBA00022777"/>
    </source>
</evidence>
<keyword evidence="5 8" id="KW-0418">Kinase</keyword>
<dbReference type="InterPro" id="IPR018483">
    <property type="entry name" value="Carb_kinase_FGGY_CS"/>
</dbReference>
<dbReference type="PIRSF" id="PIRSF000538">
    <property type="entry name" value="GlpK"/>
    <property type="match status" value="1"/>
</dbReference>
<dbReference type="InterPro" id="IPR018485">
    <property type="entry name" value="FGGY_C"/>
</dbReference>
<keyword evidence="7 9" id="KW-0119">Carbohydrate metabolism</keyword>
<dbReference type="PANTHER" id="PTHR43095:SF5">
    <property type="entry name" value="XYLULOSE KINASE"/>
    <property type="match status" value="1"/>
</dbReference>
<dbReference type="CDD" id="cd07805">
    <property type="entry name" value="ASKHA_NBD_FGGY_CvXK-like"/>
    <property type="match status" value="1"/>
</dbReference>
<dbReference type="Gene3D" id="3.30.420.40">
    <property type="match status" value="2"/>
</dbReference>
<evidence type="ECO:0000259" key="11">
    <source>
        <dbReference type="Pfam" id="PF02782"/>
    </source>
</evidence>
<comment type="similarity">
    <text evidence="1 8">Belongs to the FGGY kinase family.</text>
</comment>
<evidence type="ECO:0000259" key="10">
    <source>
        <dbReference type="Pfam" id="PF00370"/>
    </source>
</evidence>
<feature type="domain" description="Carbohydrate kinase FGGY C-terminal" evidence="11">
    <location>
        <begin position="258"/>
        <end position="453"/>
    </location>
</feature>
<dbReference type="RefSeq" id="WP_188885787.1">
    <property type="nucleotide sequence ID" value="NZ_BLYJ01000026.1"/>
</dbReference>
<protein>
    <recommendedName>
        <fullName evidence="9">Xylulose kinase</fullName>
        <shortName evidence="9">Xylulokinase</shortName>
        <ecNumber evidence="9">2.7.1.17</ecNumber>
    </recommendedName>
</protein>
<dbReference type="PROSITE" id="PS00445">
    <property type="entry name" value="FGGY_KINASES_2"/>
    <property type="match status" value="1"/>
</dbReference>
<evidence type="ECO:0000313" key="13">
    <source>
        <dbReference type="Proteomes" id="UP000620147"/>
    </source>
</evidence>
<evidence type="ECO:0000256" key="1">
    <source>
        <dbReference type="ARBA" id="ARBA00009156"/>
    </source>
</evidence>
<evidence type="ECO:0000313" key="12">
    <source>
        <dbReference type="EMBL" id="GFO88807.1"/>
    </source>
</evidence>
<dbReference type="InterPro" id="IPR050406">
    <property type="entry name" value="FGGY_Carb_Kinase"/>
</dbReference>
<dbReference type="Proteomes" id="UP000620147">
    <property type="component" value="Unassembled WGS sequence"/>
</dbReference>
<comment type="catalytic activity">
    <reaction evidence="9">
        <text>D-xylulose + ATP = D-xylulose 5-phosphate + ADP + H(+)</text>
        <dbReference type="Rhea" id="RHEA:10964"/>
        <dbReference type="ChEBI" id="CHEBI:15378"/>
        <dbReference type="ChEBI" id="CHEBI:17140"/>
        <dbReference type="ChEBI" id="CHEBI:30616"/>
        <dbReference type="ChEBI" id="CHEBI:57737"/>
        <dbReference type="ChEBI" id="CHEBI:456216"/>
        <dbReference type="EC" id="2.7.1.17"/>
    </reaction>
</comment>